<gene>
    <name evidence="2" type="ORF">E2C01_065659</name>
</gene>
<dbReference type="InterPro" id="IPR001791">
    <property type="entry name" value="Laminin_G"/>
</dbReference>
<feature type="domain" description="Laminin G" evidence="1">
    <location>
        <begin position="9"/>
        <end position="59"/>
    </location>
</feature>
<comment type="caution">
    <text evidence="2">The sequence shown here is derived from an EMBL/GenBank/DDBJ whole genome shotgun (WGS) entry which is preliminary data.</text>
</comment>
<reference evidence="2 3" key="1">
    <citation type="submission" date="2019-05" db="EMBL/GenBank/DDBJ databases">
        <title>Another draft genome of Portunus trituberculatus and its Hox gene families provides insights of decapod evolution.</title>
        <authorList>
            <person name="Jeong J.-H."/>
            <person name="Song I."/>
            <person name="Kim S."/>
            <person name="Choi T."/>
            <person name="Kim D."/>
            <person name="Ryu S."/>
            <person name="Kim W."/>
        </authorList>
    </citation>
    <scope>NUCLEOTIDE SEQUENCE [LARGE SCALE GENOMIC DNA]</scope>
    <source>
        <tissue evidence="2">Muscle</tissue>
    </source>
</reference>
<dbReference type="OrthoDB" id="10014052at2759"/>
<sequence length="117" mass="13135">MVLKGLTTHSSPLQGLFSRITFREPLYVGGSNNLTSLAPRLGVTDGLRGCVRRLQVNDHVYRFRRSDPLREPNLSADYAALDGWGISKWIETAVLVLLDCVVYCEMCVWWGKSVSAY</sequence>
<evidence type="ECO:0000313" key="2">
    <source>
        <dbReference type="EMBL" id="MPC71382.1"/>
    </source>
</evidence>
<dbReference type="InterPro" id="IPR013320">
    <property type="entry name" value="ConA-like_dom_sf"/>
</dbReference>
<dbReference type="SUPFAM" id="SSF49899">
    <property type="entry name" value="Concanavalin A-like lectins/glucanases"/>
    <property type="match status" value="1"/>
</dbReference>
<evidence type="ECO:0000259" key="1">
    <source>
        <dbReference type="Pfam" id="PF00054"/>
    </source>
</evidence>
<dbReference type="Proteomes" id="UP000324222">
    <property type="component" value="Unassembled WGS sequence"/>
</dbReference>
<dbReference type="Gene3D" id="2.60.120.200">
    <property type="match status" value="1"/>
</dbReference>
<evidence type="ECO:0000313" key="3">
    <source>
        <dbReference type="Proteomes" id="UP000324222"/>
    </source>
</evidence>
<proteinExistence type="predicted"/>
<dbReference type="AlphaFoldDB" id="A0A5B7HJF4"/>
<dbReference type="Pfam" id="PF00054">
    <property type="entry name" value="Laminin_G_1"/>
    <property type="match status" value="1"/>
</dbReference>
<dbReference type="EMBL" id="VSRR010032783">
    <property type="protein sequence ID" value="MPC71382.1"/>
    <property type="molecule type" value="Genomic_DNA"/>
</dbReference>
<name>A0A5B7HJF4_PORTR</name>
<accession>A0A5B7HJF4</accession>
<keyword evidence="3" id="KW-1185">Reference proteome</keyword>
<protein>
    <recommendedName>
        <fullName evidence="1">Laminin G domain-containing protein</fullName>
    </recommendedName>
</protein>
<organism evidence="2 3">
    <name type="scientific">Portunus trituberculatus</name>
    <name type="common">Swimming crab</name>
    <name type="synonym">Neptunus trituberculatus</name>
    <dbReference type="NCBI Taxonomy" id="210409"/>
    <lineage>
        <taxon>Eukaryota</taxon>
        <taxon>Metazoa</taxon>
        <taxon>Ecdysozoa</taxon>
        <taxon>Arthropoda</taxon>
        <taxon>Crustacea</taxon>
        <taxon>Multicrustacea</taxon>
        <taxon>Malacostraca</taxon>
        <taxon>Eumalacostraca</taxon>
        <taxon>Eucarida</taxon>
        <taxon>Decapoda</taxon>
        <taxon>Pleocyemata</taxon>
        <taxon>Brachyura</taxon>
        <taxon>Eubrachyura</taxon>
        <taxon>Portunoidea</taxon>
        <taxon>Portunidae</taxon>
        <taxon>Portuninae</taxon>
        <taxon>Portunus</taxon>
    </lineage>
</organism>